<accession>A0AAD5WW03</accession>
<comment type="similarity">
    <text evidence="1 4">Belongs to the inositol phosphokinase (IPK) family.</text>
</comment>
<keyword evidence="2 4" id="KW-0808">Transferase</keyword>
<dbReference type="AlphaFoldDB" id="A0AAD5WW03"/>
<sequence>MPKRQREIPHHSELVEYGHAVAGHAGTMSDEDGQFFFKPVTQKEVDFYQSAQQGHELFREVMPLFMGVMDGGDQQLVSEGSTPTESSSTVEETSAPASATPSEKGTPAPQETPAAKEAPSTKSTAAAEEDWVPNKNRRLNTHKYLALENSSYGYTCANILDAKLGYRLWADDAPRKKKERFDQIAEETTHKNFGFRIAGMRVYHANASTPEVKEGMKPAFEVEGDYKVYDKDFGRNYVNDENVKDALRSFVFNEAAGIDKELGKAVCGAFVRDLEKIKDALETEESRMYSASCLFVFEGDGNILRRSIQKQNEKVEAIEREIAAVEAGEKTVEQPTAQPMAKKNDKLDSGVFRQDSGIGMDDGEEPEVAVLQTIGENENATITIAVNGGGDEDEDEDEEEEEEHRVCGVQLIDFAHARWTPGQGPDENSLKGVRCLLKLFKELADFFGVLRKSFMSRAASSGGDRIIDVAYTAMGTEGGDVYLYPPEEQSSRKYIFQLQCLK</sequence>
<feature type="coiled-coil region" evidence="5">
    <location>
        <begin position="301"/>
        <end position="328"/>
    </location>
</feature>
<evidence type="ECO:0000256" key="4">
    <source>
        <dbReference type="RuleBase" id="RU363090"/>
    </source>
</evidence>
<evidence type="ECO:0000256" key="5">
    <source>
        <dbReference type="SAM" id="Coils"/>
    </source>
</evidence>
<protein>
    <recommendedName>
        <fullName evidence="4">Kinase</fullName>
        <ecNumber evidence="4">2.7.-.-</ecNumber>
    </recommendedName>
</protein>
<evidence type="ECO:0000313" key="7">
    <source>
        <dbReference type="EMBL" id="KAJ2904757.1"/>
    </source>
</evidence>
<dbReference type="Pfam" id="PF03770">
    <property type="entry name" value="IPK"/>
    <property type="match status" value="1"/>
</dbReference>
<dbReference type="InterPro" id="IPR005522">
    <property type="entry name" value="IPK"/>
</dbReference>
<evidence type="ECO:0000256" key="1">
    <source>
        <dbReference type="ARBA" id="ARBA00007374"/>
    </source>
</evidence>
<feature type="compositionally biased region" description="Low complexity" evidence="6">
    <location>
        <begin position="77"/>
        <end position="100"/>
    </location>
</feature>
<evidence type="ECO:0000256" key="3">
    <source>
        <dbReference type="ARBA" id="ARBA00022777"/>
    </source>
</evidence>
<dbReference type="PANTHER" id="PTHR12400">
    <property type="entry name" value="INOSITOL POLYPHOSPHATE KINASE"/>
    <property type="match status" value="1"/>
</dbReference>
<dbReference type="GO" id="GO:0008440">
    <property type="term" value="F:inositol-1,4,5-trisphosphate 3-kinase activity"/>
    <property type="evidence" value="ECO:0007669"/>
    <property type="project" value="TreeGrafter"/>
</dbReference>
<organism evidence="7 8">
    <name type="scientific">Zalerion maritima</name>
    <dbReference type="NCBI Taxonomy" id="339359"/>
    <lineage>
        <taxon>Eukaryota</taxon>
        <taxon>Fungi</taxon>
        <taxon>Dikarya</taxon>
        <taxon>Ascomycota</taxon>
        <taxon>Pezizomycotina</taxon>
        <taxon>Sordariomycetes</taxon>
        <taxon>Lulworthiomycetidae</taxon>
        <taxon>Lulworthiales</taxon>
        <taxon>Lulworthiaceae</taxon>
        <taxon>Zalerion</taxon>
    </lineage>
</organism>
<dbReference type="GO" id="GO:0005634">
    <property type="term" value="C:nucleus"/>
    <property type="evidence" value="ECO:0007669"/>
    <property type="project" value="TreeGrafter"/>
</dbReference>
<dbReference type="GO" id="GO:0046854">
    <property type="term" value="P:phosphatidylinositol phosphate biosynthetic process"/>
    <property type="evidence" value="ECO:0007669"/>
    <property type="project" value="TreeGrafter"/>
</dbReference>
<proteinExistence type="inferred from homology"/>
<dbReference type="GO" id="GO:0000824">
    <property type="term" value="F:inositol-1,4,5,6-tetrakisphosphate 3-kinase activity"/>
    <property type="evidence" value="ECO:0007669"/>
    <property type="project" value="TreeGrafter"/>
</dbReference>
<comment type="caution">
    <text evidence="7">The sequence shown here is derived from an EMBL/GenBank/DDBJ whole genome shotgun (WGS) entry which is preliminary data.</text>
</comment>
<dbReference type="EC" id="2.7.-.-" evidence="4"/>
<dbReference type="GO" id="GO:0005737">
    <property type="term" value="C:cytoplasm"/>
    <property type="evidence" value="ECO:0007669"/>
    <property type="project" value="TreeGrafter"/>
</dbReference>
<keyword evidence="3 4" id="KW-0418">Kinase</keyword>
<dbReference type="EMBL" id="JAKWBI020000045">
    <property type="protein sequence ID" value="KAJ2904757.1"/>
    <property type="molecule type" value="Genomic_DNA"/>
</dbReference>
<dbReference type="PANTHER" id="PTHR12400:SF103">
    <property type="entry name" value="INOSITOL POLYPHOSPHATE MULTIKINASE"/>
    <property type="match status" value="1"/>
</dbReference>
<feature type="region of interest" description="Disordered" evidence="6">
    <location>
        <begin position="72"/>
        <end position="134"/>
    </location>
</feature>
<dbReference type="GO" id="GO:0032958">
    <property type="term" value="P:inositol phosphate biosynthetic process"/>
    <property type="evidence" value="ECO:0007669"/>
    <property type="project" value="InterPro"/>
</dbReference>
<gene>
    <name evidence="7" type="ORF">MKZ38_007265</name>
</gene>
<evidence type="ECO:0000256" key="6">
    <source>
        <dbReference type="SAM" id="MobiDB-lite"/>
    </source>
</evidence>
<reference evidence="7" key="1">
    <citation type="submission" date="2022-07" db="EMBL/GenBank/DDBJ databases">
        <title>Draft genome sequence of Zalerion maritima ATCC 34329, a (micro)plastics degrading marine fungus.</title>
        <authorList>
            <person name="Paco A."/>
            <person name="Goncalves M.F.M."/>
            <person name="Rocha-Santos T.A.P."/>
            <person name="Alves A."/>
        </authorList>
    </citation>
    <scope>NUCLEOTIDE SEQUENCE</scope>
    <source>
        <strain evidence="7">ATCC 34329</strain>
    </source>
</reference>
<dbReference type="SUPFAM" id="SSF56104">
    <property type="entry name" value="SAICAR synthase-like"/>
    <property type="match status" value="1"/>
</dbReference>
<dbReference type="InterPro" id="IPR038286">
    <property type="entry name" value="IPK_sf"/>
</dbReference>
<keyword evidence="8" id="KW-1185">Reference proteome</keyword>
<evidence type="ECO:0000313" key="8">
    <source>
        <dbReference type="Proteomes" id="UP001201980"/>
    </source>
</evidence>
<name>A0AAD5WW03_9PEZI</name>
<dbReference type="Gene3D" id="3.30.470.160">
    <property type="entry name" value="Inositol polyphosphate kinase"/>
    <property type="match status" value="1"/>
</dbReference>
<evidence type="ECO:0000256" key="2">
    <source>
        <dbReference type="ARBA" id="ARBA00022679"/>
    </source>
</evidence>
<keyword evidence="5" id="KW-0175">Coiled coil</keyword>
<dbReference type="Proteomes" id="UP001201980">
    <property type="component" value="Unassembled WGS sequence"/>
</dbReference>